<dbReference type="EMBL" id="JACHGN010000006">
    <property type="protein sequence ID" value="MBB5133603.1"/>
    <property type="molecule type" value="Genomic_DNA"/>
</dbReference>
<dbReference type="InterPro" id="IPR036873">
    <property type="entry name" value="Rhodanese-like_dom_sf"/>
</dbReference>
<dbReference type="InterPro" id="IPR001763">
    <property type="entry name" value="Rhodanese-like_dom"/>
</dbReference>
<dbReference type="AlphaFoldDB" id="A0A840P6R6"/>
<feature type="region of interest" description="Disordered" evidence="1">
    <location>
        <begin position="115"/>
        <end position="148"/>
    </location>
</feature>
<dbReference type="SMART" id="SM00450">
    <property type="entry name" value="RHOD"/>
    <property type="match status" value="1"/>
</dbReference>
<evidence type="ECO:0000256" key="1">
    <source>
        <dbReference type="SAM" id="MobiDB-lite"/>
    </source>
</evidence>
<dbReference type="SUPFAM" id="SSF52821">
    <property type="entry name" value="Rhodanese/Cell cycle control phosphatase"/>
    <property type="match status" value="1"/>
</dbReference>
<evidence type="ECO:0000313" key="4">
    <source>
        <dbReference type="Proteomes" id="UP000578449"/>
    </source>
</evidence>
<reference evidence="3 4" key="1">
    <citation type="submission" date="2020-08" db="EMBL/GenBank/DDBJ databases">
        <title>Genomic Encyclopedia of Type Strains, Phase IV (KMG-IV): sequencing the most valuable type-strain genomes for metagenomic binning, comparative biology and taxonomic classification.</title>
        <authorList>
            <person name="Goeker M."/>
        </authorList>
    </citation>
    <scope>NUCLEOTIDE SEQUENCE [LARGE SCALE GENOMIC DNA]</scope>
    <source>
        <strain evidence="3 4">DSM 45615</strain>
    </source>
</reference>
<comment type="caution">
    <text evidence="3">The sequence shown here is derived from an EMBL/GenBank/DDBJ whole genome shotgun (WGS) entry which is preliminary data.</text>
</comment>
<dbReference type="PROSITE" id="PS50206">
    <property type="entry name" value="RHODANESE_3"/>
    <property type="match status" value="1"/>
</dbReference>
<feature type="compositionally biased region" description="Low complexity" evidence="1">
    <location>
        <begin position="117"/>
        <end position="126"/>
    </location>
</feature>
<keyword evidence="3" id="KW-0808">Transferase</keyword>
<dbReference type="GO" id="GO:0016740">
    <property type="term" value="F:transferase activity"/>
    <property type="evidence" value="ECO:0007669"/>
    <property type="project" value="UniProtKB-KW"/>
</dbReference>
<protein>
    <submittedName>
        <fullName evidence="3">Rhodanese-related sulfurtransferase</fullName>
    </submittedName>
</protein>
<proteinExistence type="predicted"/>
<gene>
    <name evidence="3" type="ORF">HNP84_003329</name>
</gene>
<evidence type="ECO:0000313" key="3">
    <source>
        <dbReference type="EMBL" id="MBB5133603.1"/>
    </source>
</evidence>
<accession>A0A840P6R6</accession>
<dbReference type="Pfam" id="PF00581">
    <property type="entry name" value="Rhodanese"/>
    <property type="match status" value="1"/>
</dbReference>
<sequence length="165" mass="17606">MTDIERMLARARAGPARLRPAEAWAAAGRGALIVDIRPEAQRRAAGEVPGAVVVERNHLEWRLDPASSARIPEAASHRVRWIVICAEGYSSSLAAASLRRLGLYEATDVIGGFEGGPATACPRSARPAPPRPAAREPPRRPEDTTRAGGDGAWWRCGAVCHGLCT</sequence>
<name>A0A840P6R6_9ACTN</name>
<dbReference type="Proteomes" id="UP000578449">
    <property type="component" value="Unassembled WGS sequence"/>
</dbReference>
<dbReference type="RefSeq" id="WP_312924981.1">
    <property type="nucleotide sequence ID" value="NZ_BAABIX010000001.1"/>
</dbReference>
<dbReference type="Gene3D" id="3.40.250.10">
    <property type="entry name" value="Rhodanese-like domain"/>
    <property type="match status" value="1"/>
</dbReference>
<organism evidence="3 4">
    <name type="scientific">Thermocatellispora tengchongensis</name>
    <dbReference type="NCBI Taxonomy" id="1073253"/>
    <lineage>
        <taxon>Bacteria</taxon>
        <taxon>Bacillati</taxon>
        <taxon>Actinomycetota</taxon>
        <taxon>Actinomycetes</taxon>
        <taxon>Streptosporangiales</taxon>
        <taxon>Streptosporangiaceae</taxon>
        <taxon>Thermocatellispora</taxon>
    </lineage>
</organism>
<feature type="domain" description="Rhodanese" evidence="2">
    <location>
        <begin position="27"/>
        <end position="120"/>
    </location>
</feature>
<evidence type="ECO:0000259" key="2">
    <source>
        <dbReference type="PROSITE" id="PS50206"/>
    </source>
</evidence>
<keyword evidence="4" id="KW-1185">Reference proteome</keyword>
<feature type="compositionally biased region" description="Basic and acidic residues" evidence="1">
    <location>
        <begin position="133"/>
        <end position="145"/>
    </location>
</feature>